<evidence type="ECO:0000256" key="2">
    <source>
        <dbReference type="ARBA" id="ARBA00022980"/>
    </source>
</evidence>
<dbReference type="InterPro" id="IPR040049">
    <property type="entry name" value="Ribosomal_mS25/mL61"/>
</dbReference>
<evidence type="ECO:0000256" key="4">
    <source>
        <dbReference type="ARBA" id="ARBA00023274"/>
    </source>
</evidence>
<dbReference type="PANTHER" id="PTHR13274">
    <property type="entry name" value="MITOCHONDRIAL RIBOSOMAL PROTEIN S25"/>
    <property type="match status" value="1"/>
</dbReference>
<gene>
    <name evidence="7" type="ORF">CDD80_93</name>
</gene>
<dbReference type="OrthoDB" id="1696305at2759"/>
<evidence type="ECO:0000256" key="3">
    <source>
        <dbReference type="ARBA" id="ARBA00023128"/>
    </source>
</evidence>
<name>A0A2C5ZDM5_9HYPO</name>
<keyword evidence="4" id="KW-0687">Ribonucleoprotein</keyword>
<keyword evidence="2" id="KW-0689">Ribosomal protein</keyword>
<reference evidence="7 8" key="1">
    <citation type="submission" date="2017-06" db="EMBL/GenBank/DDBJ databases">
        <title>Ant-infecting Ophiocordyceps genomes reveal a high diversity of potential behavioral manipulation genes and a possible major role for enterotoxins.</title>
        <authorList>
            <person name="De Bekker C."/>
            <person name="Evans H.C."/>
            <person name="Brachmann A."/>
            <person name="Hughes D.P."/>
        </authorList>
    </citation>
    <scope>NUCLEOTIDE SEQUENCE [LARGE SCALE GENOMIC DNA]</scope>
    <source>
        <strain evidence="7 8">Map16</strain>
    </source>
</reference>
<dbReference type="GO" id="GO:0003735">
    <property type="term" value="F:structural constituent of ribosome"/>
    <property type="evidence" value="ECO:0007669"/>
    <property type="project" value="InterPro"/>
</dbReference>
<comment type="subcellular location">
    <subcellularLocation>
        <location evidence="1">Mitochondrion</location>
    </subcellularLocation>
</comment>
<protein>
    <recommendedName>
        <fullName evidence="6">Ribosomal protein/NADH dehydrogenase domain-containing protein</fullName>
    </recommendedName>
</protein>
<evidence type="ECO:0000259" key="6">
    <source>
        <dbReference type="SMART" id="SM00916"/>
    </source>
</evidence>
<dbReference type="Gene3D" id="3.40.30.10">
    <property type="entry name" value="Glutaredoxin"/>
    <property type="match status" value="1"/>
</dbReference>
<dbReference type="GO" id="GO:0005739">
    <property type="term" value="C:mitochondrion"/>
    <property type="evidence" value="ECO:0007669"/>
    <property type="project" value="UniProtKB-SubCell"/>
</dbReference>
<dbReference type="AlphaFoldDB" id="A0A2C5ZDM5"/>
<dbReference type="SUPFAM" id="SSF52833">
    <property type="entry name" value="Thioredoxin-like"/>
    <property type="match status" value="1"/>
</dbReference>
<evidence type="ECO:0000313" key="7">
    <source>
        <dbReference type="EMBL" id="PHH77890.1"/>
    </source>
</evidence>
<evidence type="ECO:0000256" key="1">
    <source>
        <dbReference type="ARBA" id="ARBA00004173"/>
    </source>
</evidence>
<feature type="region of interest" description="Disordered" evidence="5">
    <location>
        <begin position="123"/>
        <end position="152"/>
    </location>
</feature>
<dbReference type="GO" id="GO:0005840">
    <property type="term" value="C:ribosome"/>
    <property type="evidence" value="ECO:0007669"/>
    <property type="project" value="UniProtKB-KW"/>
</dbReference>
<organism evidence="7 8">
    <name type="scientific">Ophiocordyceps camponoti-rufipedis</name>
    <dbReference type="NCBI Taxonomy" id="2004952"/>
    <lineage>
        <taxon>Eukaryota</taxon>
        <taxon>Fungi</taxon>
        <taxon>Dikarya</taxon>
        <taxon>Ascomycota</taxon>
        <taxon>Pezizomycotina</taxon>
        <taxon>Sordariomycetes</taxon>
        <taxon>Hypocreomycetidae</taxon>
        <taxon>Hypocreales</taxon>
        <taxon>Ophiocordycipitaceae</taxon>
        <taxon>Ophiocordyceps</taxon>
    </lineage>
</organism>
<feature type="region of interest" description="Disordered" evidence="5">
    <location>
        <begin position="207"/>
        <end position="233"/>
    </location>
</feature>
<dbReference type="STRING" id="2004952.A0A2C5ZDM5"/>
<dbReference type="Pfam" id="PF05047">
    <property type="entry name" value="L51_S25_CI-B8"/>
    <property type="match status" value="1"/>
</dbReference>
<dbReference type="EMBL" id="NJES01000100">
    <property type="protein sequence ID" value="PHH77890.1"/>
    <property type="molecule type" value="Genomic_DNA"/>
</dbReference>
<dbReference type="InterPro" id="IPR036249">
    <property type="entry name" value="Thioredoxin-like_sf"/>
</dbReference>
<proteinExistence type="predicted"/>
<comment type="caution">
    <text evidence="7">The sequence shown here is derived from an EMBL/GenBank/DDBJ whole genome shotgun (WGS) entry which is preliminary data.</text>
</comment>
<feature type="compositionally biased region" description="Polar residues" evidence="5">
    <location>
        <begin position="126"/>
        <end position="142"/>
    </location>
</feature>
<dbReference type="InterPro" id="IPR007741">
    <property type="entry name" value="Ribosomal_mL43/mS25/NADH_DH"/>
</dbReference>
<feature type="domain" description="Ribosomal protein/NADH dehydrogenase" evidence="6">
    <location>
        <begin position="72"/>
        <end position="180"/>
    </location>
</feature>
<dbReference type="GO" id="GO:1990904">
    <property type="term" value="C:ribonucleoprotein complex"/>
    <property type="evidence" value="ECO:0007669"/>
    <property type="project" value="UniProtKB-KW"/>
</dbReference>
<dbReference type="PANTHER" id="PTHR13274:SF2">
    <property type="entry name" value="SMALL RIBOSOMAL SUBUNIT PROTEIN MS25"/>
    <property type="match status" value="1"/>
</dbReference>
<accession>A0A2C5ZDM5</accession>
<dbReference type="SMART" id="SM00916">
    <property type="entry name" value="L51_S25_CI-B8"/>
    <property type="match status" value="1"/>
</dbReference>
<keyword evidence="8" id="KW-1185">Reference proteome</keyword>
<sequence>MRPLYPYTHFLNFSPDHDSSFDAPQEQLSMPTLGSRLFRLRQLSQLIKLRCGHGAAILPKEVTKIHLHFATSMFNGHMGARKFWRQYLPLLKYHNPGVPMIVNRHTDNESSPTLTVYFRTGPAPTQPENATESSFQLTSSRTGLCPPPSPEENERVEKIDMKDLHSNAILESFYSVTGATKLTPSESDHEEMRALETIKKHAAMARERDLAEKAKKKAKEELERRVAQKISGD</sequence>
<evidence type="ECO:0000256" key="5">
    <source>
        <dbReference type="SAM" id="MobiDB-lite"/>
    </source>
</evidence>
<keyword evidence="3" id="KW-0496">Mitochondrion</keyword>
<evidence type="ECO:0000313" key="8">
    <source>
        <dbReference type="Proteomes" id="UP000226431"/>
    </source>
</evidence>
<dbReference type="Proteomes" id="UP000226431">
    <property type="component" value="Unassembled WGS sequence"/>
</dbReference>